<evidence type="ECO:0000256" key="9">
    <source>
        <dbReference type="SAM" id="SignalP"/>
    </source>
</evidence>
<dbReference type="AlphaFoldDB" id="A0A2Z7D033"/>
<dbReference type="PANTHER" id="PTHR31044">
    <property type="entry name" value="BETA-1,3 GLUCANASE"/>
    <property type="match status" value="1"/>
</dbReference>
<keyword evidence="3" id="KW-0336">GPI-anchor</keyword>
<dbReference type="GO" id="GO:0009506">
    <property type="term" value="C:plasmodesma"/>
    <property type="evidence" value="ECO:0007669"/>
    <property type="project" value="UniProtKB-ARBA"/>
</dbReference>
<evidence type="ECO:0000256" key="4">
    <source>
        <dbReference type="ARBA" id="ARBA00022729"/>
    </source>
</evidence>
<dbReference type="Pfam" id="PF07983">
    <property type="entry name" value="X8"/>
    <property type="match status" value="1"/>
</dbReference>
<evidence type="ECO:0000256" key="8">
    <source>
        <dbReference type="ARBA" id="ARBA00023288"/>
    </source>
</evidence>
<evidence type="ECO:0000256" key="3">
    <source>
        <dbReference type="ARBA" id="ARBA00022622"/>
    </source>
</evidence>
<feature type="signal peptide" evidence="9">
    <location>
        <begin position="1"/>
        <end position="17"/>
    </location>
</feature>
<dbReference type="InterPro" id="IPR044788">
    <property type="entry name" value="X8_dom_prot"/>
</dbReference>
<keyword evidence="8" id="KW-0449">Lipoprotein</keyword>
<evidence type="ECO:0000256" key="2">
    <source>
        <dbReference type="ARBA" id="ARBA00022475"/>
    </source>
</evidence>
<feature type="domain" description="X8" evidence="10">
    <location>
        <begin position="28"/>
        <end position="113"/>
    </location>
</feature>
<dbReference type="InterPro" id="IPR012946">
    <property type="entry name" value="X8"/>
</dbReference>
<evidence type="ECO:0000256" key="6">
    <source>
        <dbReference type="ARBA" id="ARBA00023157"/>
    </source>
</evidence>
<name>A0A2Z7D033_9LAMI</name>
<keyword evidence="2" id="KW-1003">Cell membrane</keyword>
<dbReference type="Gene3D" id="1.20.58.1040">
    <property type="match status" value="1"/>
</dbReference>
<dbReference type="EMBL" id="KQ991022">
    <property type="protein sequence ID" value="KZV52703.1"/>
    <property type="molecule type" value="Genomic_DNA"/>
</dbReference>
<evidence type="ECO:0000256" key="5">
    <source>
        <dbReference type="ARBA" id="ARBA00023136"/>
    </source>
</evidence>
<evidence type="ECO:0000313" key="12">
    <source>
        <dbReference type="Proteomes" id="UP000250235"/>
    </source>
</evidence>
<dbReference type="OrthoDB" id="1919050at2759"/>
<protein>
    <submittedName>
        <fullName evidence="11">PLASMODESMATA CALLOSE-BINDING protein 5</fullName>
    </submittedName>
</protein>
<keyword evidence="5" id="KW-0472">Membrane</keyword>
<dbReference type="SMART" id="SM00768">
    <property type="entry name" value="X8"/>
    <property type="match status" value="1"/>
</dbReference>
<evidence type="ECO:0000313" key="11">
    <source>
        <dbReference type="EMBL" id="KZV52703.1"/>
    </source>
</evidence>
<evidence type="ECO:0000256" key="7">
    <source>
        <dbReference type="ARBA" id="ARBA00023180"/>
    </source>
</evidence>
<dbReference type="PANTHER" id="PTHR31044:SF33">
    <property type="entry name" value="PLASMODESMATA CALLOSE-BINDING PROTEIN 5"/>
    <property type="match status" value="1"/>
</dbReference>
<reference evidence="11 12" key="1">
    <citation type="journal article" date="2015" name="Proc. Natl. Acad. Sci. U.S.A.">
        <title>The resurrection genome of Boea hygrometrica: A blueprint for survival of dehydration.</title>
        <authorList>
            <person name="Xiao L."/>
            <person name="Yang G."/>
            <person name="Zhang L."/>
            <person name="Yang X."/>
            <person name="Zhao S."/>
            <person name="Ji Z."/>
            <person name="Zhou Q."/>
            <person name="Hu M."/>
            <person name="Wang Y."/>
            <person name="Chen M."/>
            <person name="Xu Y."/>
            <person name="Jin H."/>
            <person name="Xiao X."/>
            <person name="Hu G."/>
            <person name="Bao F."/>
            <person name="Hu Y."/>
            <person name="Wan P."/>
            <person name="Li L."/>
            <person name="Deng X."/>
            <person name="Kuang T."/>
            <person name="Xiang C."/>
            <person name="Zhu J.K."/>
            <person name="Oliver M.J."/>
            <person name="He Y."/>
        </authorList>
    </citation>
    <scope>NUCLEOTIDE SEQUENCE [LARGE SCALE GENOMIC DNA]</scope>
    <source>
        <strain evidence="12">cv. XS01</strain>
    </source>
</reference>
<proteinExistence type="predicted"/>
<keyword evidence="4 9" id="KW-0732">Signal</keyword>
<sequence length="162" mass="17110">MGSGIVLLLFLSRLISAVSGGGAPSVELWCVAKNNADDLALQSAIDWACGPGGANCAPIQIGGPCYDSSNLPRMASYAFNDYFIKNGLTDDSCNFSNTAALTSLNPSYKNCKFPSSFSKGNMELNGSVTAGQDSTSNNSNSRRWDRSSISILLFFASTLLIL</sequence>
<keyword evidence="7" id="KW-0325">Glycoprotein</keyword>
<gene>
    <name evidence="11" type="ORF">F511_23166</name>
</gene>
<feature type="chain" id="PRO_5016300867" evidence="9">
    <location>
        <begin position="18"/>
        <end position="162"/>
    </location>
</feature>
<keyword evidence="6" id="KW-1015">Disulfide bond</keyword>
<evidence type="ECO:0000256" key="1">
    <source>
        <dbReference type="ARBA" id="ARBA00004609"/>
    </source>
</evidence>
<keyword evidence="12" id="KW-1185">Reference proteome</keyword>
<accession>A0A2Z7D033</accession>
<dbReference type="GO" id="GO:0098552">
    <property type="term" value="C:side of membrane"/>
    <property type="evidence" value="ECO:0007669"/>
    <property type="project" value="UniProtKB-KW"/>
</dbReference>
<dbReference type="Proteomes" id="UP000250235">
    <property type="component" value="Unassembled WGS sequence"/>
</dbReference>
<evidence type="ECO:0000259" key="10">
    <source>
        <dbReference type="SMART" id="SM00768"/>
    </source>
</evidence>
<organism evidence="11 12">
    <name type="scientific">Dorcoceras hygrometricum</name>
    <dbReference type="NCBI Taxonomy" id="472368"/>
    <lineage>
        <taxon>Eukaryota</taxon>
        <taxon>Viridiplantae</taxon>
        <taxon>Streptophyta</taxon>
        <taxon>Embryophyta</taxon>
        <taxon>Tracheophyta</taxon>
        <taxon>Spermatophyta</taxon>
        <taxon>Magnoliopsida</taxon>
        <taxon>eudicotyledons</taxon>
        <taxon>Gunneridae</taxon>
        <taxon>Pentapetalae</taxon>
        <taxon>asterids</taxon>
        <taxon>lamiids</taxon>
        <taxon>Lamiales</taxon>
        <taxon>Gesneriaceae</taxon>
        <taxon>Didymocarpoideae</taxon>
        <taxon>Trichosporeae</taxon>
        <taxon>Loxocarpinae</taxon>
        <taxon>Dorcoceras</taxon>
    </lineage>
</organism>
<comment type="subcellular location">
    <subcellularLocation>
        <location evidence="1">Cell membrane</location>
        <topology evidence="1">Lipid-anchor</topology>
        <topology evidence="1">GPI-anchor</topology>
    </subcellularLocation>
</comment>
<dbReference type="GO" id="GO:0005886">
    <property type="term" value="C:plasma membrane"/>
    <property type="evidence" value="ECO:0007669"/>
    <property type="project" value="UniProtKB-SubCell"/>
</dbReference>
<dbReference type="FunFam" id="1.20.58.1040:FF:000001">
    <property type="entry name" value="Glucan endo-1,3-beta-glucosidase 4"/>
    <property type="match status" value="1"/>
</dbReference>